<accession>A0ABY4MEZ5</accession>
<dbReference type="Gene3D" id="3.30.350.10">
    <property type="entry name" value="Subtilisin inhibitor-like"/>
    <property type="match status" value="1"/>
</dbReference>
<evidence type="ECO:0000256" key="4">
    <source>
        <dbReference type="ARBA" id="ARBA00022525"/>
    </source>
</evidence>
<feature type="signal peptide" evidence="8">
    <location>
        <begin position="1"/>
        <end position="27"/>
    </location>
</feature>
<evidence type="ECO:0000256" key="9">
    <source>
        <dbReference type="RuleBase" id="RU003471"/>
    </source>
</evidence>
<dbReference type="Pfam" id="PF00720">
    <property type="entry name" value="SSI"/>
    <property type="match status" value="1"/>
</dbReference>
<comment type="subcellular location">
    <subcellularLocation>
        <location evidence="1 8">Secreted</location>
    </subcellularLocation>
</comment>
<dbReference type="SUPFAM" id="SSF55399">
    <property type="entry name" value="Subtilisin inhibitor"/>
    <property type="match status" value="1"/>
</dbReference>
<protein>
    <recommendedName>
        <fullName evidence="8">Probable subtilase-type protease inhibitor</fullName>
    </recommendedName>
</protein>
<evidence type="ECO:0000313" key="12">
    <source>
        <dbReference type="Proteomes" id="UP000830115"/>
    </source>
</evidence>
<dbReference type="InterPro" id="IPR023549">
    <property type="entry name" value="Subtilisin_inhibitor"/>
</dbReference>
<dbReference type="PROSITE" id="PS00999">
    <property type="entry name" value="SSI"/>
    <property type="match status" value="1"/>
</dbReference>
<evidence type="ECO:0000256" key="8">
    <source>
        <dbReference type="HAMAP-Rule" id="MF_00778"/>
    </source>
</evidence>
<name>A0ABY4MEZ5_9ACTN</name>
<comment type="subunit">
    <text evidence="3 8">Homodimer.</text>
</comment>
<organism evidence="11 12">
    <name type="scientific">Streptomyces halobius</name>
    <dbReference type="NCBI Taxonomy" id="2879846"/>
    <lineage>
        <taxon>Bacteria</taxon>
        <taxon>Bacillati</taxon>
        <taxon>Actinomycetota</taxon>
        <taxon>Actinomycetes</taxon>
        <taxon>Kitasatosporales</taxon>
        <taxon>Streptomycetaceae</taxon>
        <taxon>Streptomyces</taxon>
    </lineage>
</organism>
<evidence type="ECO:0000256" key="2">
    <source>
        <dbReference type="ARBA" id="ARBA00010472"/>
    </source>
</evidence>
<dbReference type="InterPro" id="IPR020054">
    <property type="entry name" value="Prot_inh_SSI_I16_CS"/>
</dbReference>
<keyword evidence="4 8" id="KW-0964">Secreted</keyword>
<evidence type="ECO:0000259" key="10">
    <source>
        <dbReference type="Pfam" id="PF00720"/>
    </source>
</evidence>
<keyword evidence="6 8" id="KW-0722">Serine protease inhibitor</keyword>
<comment type="similarity">
    <text evidence="2 8 9">Belongs to the protease inhibitor I16 (SSI) family.</text>
</comment>
<reference evidence="11" key="1">
    <citation type="submission" date="2021-10" db="EMBL/GenBank/DDBJ databases">
        <title>Streptomyces nigrumlapis sp.nov.,an antimicrobial producing actinobacterium isolated from Black Gobi rocks.</title>
        <authorList>
            <person name="Wen Y."/>
            <person name="Zhang W."/>
            <person name="Liu X.G."/>
        </authorList>
    </citation>
    <scope>NUCLEOTIDE SEQUENCE</scope>
    <source>
        <strain evidence="11">ST13-2-2</strain>
    </source>
</reference>
<feature type="disulfide bond" evidence="8">
    <location>
        <begin position="67"/>
        <end position="82"/>
    </location>
</feature>
<comment type="function">
    <text evidence="8">Strong inhibitor of bacterial serine proteases such as subtilisin.</text>
</comment>
<evidence type="ECO:0000256" key="6">
    <source>
        <dbReference type="ARBA" id="ARBA00022900"/>
    </source>
</evidence>
<feature type="disulfide bond" evidence="8">
    <location>
        <begin position="104"/>
        <end position="134"/>
    </location>
</feature>
<sequence precursor="true">MRYITGGIALGAALVLGTLATTTQATAAPTQPTRTAGLYAPTELVLTVGKGESRATSTVQRAVTLSCRPTATGTHPDPKAACAQLRTVSGDLTKVTGVVTDRMCTKEWNPIVVTADGVYEGRRVSYTYTFSNACTMTDGKGQVFEF</sequence>
<dbReference type="InterPro" id="IPR000691">
    <property type="entry name" value="Prot_inh_I16_SSI"/>
</dbReference>
<feature type="chain" id="PRO_5044913011" description="Probable subtilase-type protease inhibitor" evidence="8">
    <location>
        <begin position="28"/>
        <end position="146"/>
    </location>
</feature>
<feature type="domain" description="Subtilisin inhibitor" evidence="10">
    <location>
        <begin position="40"/>
        <end position="132"/>
    </location>
</feature>
<evidence type="ECO:0000256" key="5">
    <source>
        <dbReference type="ARBA" id="ARBA00022690"/>
    </source>
</evidence>
<dbReference type="HAMAP" id="MF_00778">
    <property type="entry name" value="SSI"/>
    <property type="match status" value="1"/>
</dbReference>
<evidence type="ECO:0000313" key="11">
    <source>
        <dbReference type="EMBL" id="UQA96278.1"/>
    </source>
</evidence>
<dbReference type="InterPro" id="IPR036819">
    <property type="entry name" value="Subtilisin_inhibitor-like_sf"/>
</dbReference>
<feature type="site" description="Reactive bond" evidence="8">
    <location>
        <begin position="106"/>
        <end position="107"/>
    </location>
</feature>
<evidence type="ECO:0000256" key="1">
    <source>
        <dbReference type="ARBA" id="ARBA00004613"/>
    </source>
</evidence>
<dbReference type="RefSeq" id="WP_248867180.1">
    <property type="nucleotide sequence ID" value="NZ_CP086322.1"/>
</dbReference>
<keyword evidence="5 8" id="KW-0646">Protease inhibitor</keyword>
<dbReference type="GO" id="GO:0030414">
    <property type="term" value="F:peptidase inhibitor activity"/>
    <property type="evidence" value="ECO:0007669"/>
    <property type="project" value="UniProtKB-KW"/>
</dbReference>
<dbReference type="EMBL" id="CP086322">
    <property type="protein sequence ID" value="UQA96278.1"/>
    <property type="molecule type" value="Genomic_DNA"/>
</dbReference>
<dbReference type="Proteomes" id="UP000830115">
    <property type="component" value="Chromosome"/>
</dbReference>
<keyword evidence="12" id="KW-1185">Reference proteome</keyword>
<proteinExistence type="inferred from homology"/>
<gene>
    <name evidence="8" type="primary">sti</name>
    <name evidence="11" type="ORF">K9S39_34325</name>
</gene>
<evidence type="ECO:0000256" key="3">
    <source>
        <dbReference type="ARBA" id="ARBA00011738"/>
    </source>
</evidence>
<dbReference type="PRINTS" id="PR00294">
    <property type="entry name" value="SSBTLNINHBTR"/>
</dbReference>
<keyword evidence="8" id="KW-0732">Signal</keyword>
<evidence type="ECO:0000256" key="7">
    <source>
        <dbReference type="ARBA" id="ARBA00023157"/>
    </source>
</evidence>
<keyword evidence="7 8" id="KW-1015">Disulfide bond</keyword>